<dbReference type="Gene3D" id="3.30.710.10">
    <property type="entry name" value="Potassium Channel Kv1.1, Chain A"/>
    <property type="match status" value="1"/>
</dbReference>
<dbReference type="InterPro" id="IPR011333">
    <property type="entry name" value="SKP1/BTB/POZ_sf"/>
</dbReference>
<feature type="domain" description="BTB" evidence="2">
    <location>
        <begin position="30"/>
        <end position="104"/>
    </location>
</feature>
<dbReference type="InterPro" id="IPR000210">
    <property type="entry name" value="BTB/POZ_dom"/>
</dbReference>
<name>A0AAD6ZVN5_9AGAR</name>
<organism evidence="3 4">
    <name type="scientific">Mycena albidolilacea</name>
    <dbReference type="NCBI Taxonomy" id="1033008"/>
    <lineage>
        <taxon>Eukaryota</taxon>
        <taxon>Fungi</taxon>
        <taxon>Dikarya</taxon>
        <taxon>Basidiomycota</taxon>
        <taxon>Agaricomycotina</taxon>
        <taxon>Agaricomycetes</taxon>
        <taxon>Agaricomycetidae</taxon>
        <taxon>Agaricales</taxon>
        <taxon>Marasmiineae</taxon>
        <taxon>Mycenaceae</taxon>
        <taxon>Mycena</taxon>
    </lineage>
</organism>
<evidence type="ECO:0000256" key="1">
    <source>
        <dbReference type="SAM" id="MobiDB-lite"/>
    </source>
</evidence>
<sequence>MSEMSIAVPNAREPFSGDPVAPDEVFEPPPDIILRSSDTVDFHCHKNILAHASQFFFDMFRVGAVCENDDIHKDGKAVIPMKEGSSVLYRLLILVYPAHTSLPLGLTDPSHLDDICAVHEAANKYQMVRTQGLVEDMLVNSPLLYAHPHRFFAIASIRSIVPLVRKAALATLRDTVDPEVPFIPEFEAITGNRVQELNNFIQRCGKRAQGHVLRTISVHVDMLTFPEVHDTAEQPLVVTNATTGRLFVWWRNDALTHGAQCGPTHERLAGIPIEEVHPPAWFRNHLRQVATALRLLPNGATVQAAVVDVGPVERHAIASCPACAQNAPQDLANFASQLVRVVELSNERVADEMWG</sequence>
<reference evidence="3" key="1">
    <citation type="submission" date="2023-03" db="EMBL/GenBank/DDBJ databases">
        <title>Massive genome expansion in bonnet fungi (Mycena s.s.) driven by repeated elements and novel gene families across ecological guilds.</title>
        <authorList>
            <consortium name="Lawrence Berkeley National Laboratory"/>
            <person name="Harder C.B."/>
            <person name="Miyauchi S."/>
            <person name="Viragh M."/>
            <person name="Kuo A."/>
            <person name="Thoen E."/>
            <person name="Andreopoulos B."/>
            <person name="Lu D."/>
            <person name="Skrede I."/>
            <person name="Drula E."/>
            <person name="Henrissat B."/>
            <person name="Morin E."/>
            <person name="Kohler A."/>
            <person name="Barry K."/>
            <person name="LaButti K."/>
            <person name="Morin E."/>
            <person name="Salamov A."/>
            <person name="Lipzen A."/>
            <person name="Mereny Z."/>
            <person name="Hegedus B."/>
            <person name="Baldrian P."/>
            <person name="Stursova M."/>
            <person name="Weitz H."/>
            <person name="Taylor A."/>
            <person name="Grigoriev I.V."/>
            <person name="Nagy L.G."/>
            <person name="Martin F."/>
            <person name="Kauserud H."/>
        </authorList>
    </citation>
    <scope>NUCLEOTIDE SEQUENCE</scope>
    <source>
        <strain evidence="3">CBHHK002</strain>
    </source>
</reference>
<proteinExistence type="predicted"/>
<evidence type="ECO:0000313" key="4">
    <source>
        <dbReference type="Proteomes" id="UP001218218"/>
    </source>
</evidence>
<accession>A0AAD6ZVN5</accession>
<keyword evidence="4" id="KW-1185">Reference proteome</keyword>
<dbReference type="AlphaFoldDB" id="A0AAD6ZVN5"/>
<dbReference type="SMART" id="SM00225">
    <property type="entry name" value="BTB"/>
    <property type="match status" value="1"/>
</dbReference>
<dbReference type="SUPFAM" id="SSF54695">
    <property type="entry name" value="POZ domain"/>
    <property type="match status" value="1"/>
</dbReference>
<gene>
    <name evidence="3" type="ORF">DFH08DRAFT_811580</name>
</gene>
<dbReference type="CDD" id="cd18186">
    <property type="entry name" value="BTB_POZ_ZBTB_KLHL-like"/>
    <property type="match status" value="1"/>
</dbReference>
<dbReference type="Pfam" id="PF00651">
    <property type="entry name" value="BTB"/>
    <property type="match status" value="1"/>
</dbReference>
<protein>
    <recommendedName>
        <fullName evidence="2">BTB domain-containing protein</fullName>
    </recommendedName>
</protein>
<comment type="caution">
    <text evidence="3">The sequence shown here is derived from an EMBL/GenBank/DDBJ whole genome shotgun (WGS) entry which is preliminary data.</text>
</comment>
<dbReference type="Proteomes" id="UP001218218">
    <property type="component" value="Unassembled WGS sequence"/>
</dbReference>
<feature type="region of interest" description="Disordered" evidence="1">
    <location>
        <begin position="1"/>
        <end position="21"/>
    </location>
</feature>
<dbReference type="EMBL" id="JARIHO010000025">
    <property type="protein sequence ID" value="KAJ7342497.1"/>
    <property type="molecule type" value="Genomic_DNA"/>
</dbReference>
<evidence type="ECO:0000313" key="3">
    <source>
        <dbReference type="EMBL" id="KAJ7342497.1"/>
    </source>
</evidence>
<evidence type="ECO:0000259" key="2">
    <source>
        <dbReference type="PROSITE" id="PS50097"/>
    </source>
</evidence>
<dbReference type="PROSITE" id="PS50097">
    <property type="entry name" value="BTB"/>
    <property type="match status" value="1"/>
</dbReference>